<dbReference type="Proteomes" id="UP000504612">
    <property type="component" value="Unplaced"/>
</dbReference>
<dbReference type="PROSITE" id="PS51842">
    <property type="entry name" value="IF_ROD_2"/>
    <property type="match status" value="1"/>
</dbReference>
<dbReference type="InterPro" id="IPR018039">
    <property type="entry name" value="IF_conserved"/>
</dbReference>
<accession>A0A6J1VEY2</accession>
<dbReference type="FunFam" id="1.20.5.170:FF:000002">
    <property type="entry name" value="Type I keratin KA11"/>
    <property type="match status" value="1"/>
</dbReference>
<dbReference type="GO" id="GO:0030855">
    <property type="term" value="P:epithelial cell differentiation"/>
    <property type="evidence" value="ECO:0007669"/>
    <property type="project" value="TreeGrafter"/>
</dbReference>
<dbReference type="PRINTS" id="PR01248">
    <property type="entry name" value="TYPE1KERATIN"/>
</dbReference>
<dbReference type="GO" id="GO:0005198">
    <property type="term" value="F:structural molecule activity"/>
    <property type="evidence" value="ECO:0007669"/>
    <property type="project" value="InterPro"/>
</dbReference>
<dbReference type="Pfam" id="PF00038">
    <property type="entry name" value="Filament"/>
    <property type="match status" value="1"/>
</dbReference>
<feature type="coiled-coil region" evidence="5">
    <location>
        <begin position="118"/>
        <end position="152"/>
    </location>
</feature>
<evidence type="ECO:0000256" key="3">
    <source>
        <dbReference type="ARBA" id="ARBA00023054"/>
    </source>
</evidence>
<dbReference type="PANTHER" id="PTHR23239:SF207">
    <property type="entry name" value="KERATIN, TYPE I CYTOSKELETAL 24"/>
    <property type="match status" value="1"/>
</dbReference>
<name>A0A6J1VEY2_9SAUR</name>
<keyword evidence="8" id="KW-1185">Reference proteome</keyword>
<dbReference type="InterPro" id="IPR039008">
    <property type="entry name" value="IF_rod_dom"/>
</dbReference>
<dbReference type="RefSeq" id="XP_026541832.1">
    <property type="nucleotide sequence ID" value="XM_026686047.1"/>
</dbReference>
<feature type="domain" description="IF rod" evidence="7">
    <location>
        <begin position="114"/>
        <end position="426"/>
    </location>
</feature>
<feature type="coiled-coil region" evidence="5">
    <location>
        <begin position="280"/>
        <end position="411"/>
    </location>
</feature>
<dbReference type="Gene3D" id="1.20.5.170">
    <property type="match status" value="1"/>
</dbReference>
<keyword evidence="3 5" id="KW-0175">Coiled coil</keyword>
<dbReference type="AlphaFoldDB" id="A0A6J1VEY2"/>
<feature type="region of interest" description="Disordered" evidence="6">
    <location>
        <begin position="1"/>
        <end position="22"/>
    </location>
</feature>
<keyword evidence="1" id="KW-0416">Keratin</keyword>
<dbReference type="FunFam" id="1.20.5.1160:FF:000002">
    <property type="entry name" value="Type I keratin 10"/>
    <property type="match status" value="1"/>
</dbReference>
<gene>
    <name evidence="9" type="primary">LOC113424381</name>
</gene>
<evidence type="ECO:0000256" key="2">
    <source>
        <dbReference type="ARBA" id="ARBA00022754"/>
    </source>
</evidence>
<evidence type="ECO:0000256" key="6">
    <source>
        <dbReference type="SAM" id="MobiDB-lite"/>
    </source>
</evidence>
<reference evidence="9" key="1">
    <citation type="submission" date="2025-08" db="UniProtKB">
        <authorList>
            <consortium name="RefSeq"/>
        </authorList>
    </citation>
    <scope>IDENTIFICATION</scope>
</reference>
<comment type="similarity">
    <text evidence="4">Belongs to the intermediate filament family.</text>
</comment>
<evidence type="ECO:0000256" key="5">
    <source>
        <dbReference type="SAM" id="Coils"/>
    </source>
</evidence>
<dbReference type="FunFam" id="1.20.5.500:FF:000001">
    <property type="entry name" value="Type II keratin 23"/>
    <property type="match status" value="1"/>
</dbReference>
<organism evidence="8 9">
    <name type="scientific">Notechis scutatus</name>
    <name type="common">mainland tiger snake</name>
    <dbReference type="NCBI Taxonomy" id="8663"/>
    <lineage>
        <taxon>Eukaryota</taxon>
        <taxon>Metazoa</taxon>
        <taxon>Chordata</taxon>
        <taxon>Craniata</taxon>
        <taxon>Vertebrata</taxon>
        <taxon>Euteleostomi</taxon>
        <taxon>Lepidosauria</taxon>
        <taxon>Squamata</taxon>
        <taxon>Bifurcata</taxon>
        <taxon>Unidentata</taxon>
        <taxon>Episquamata</taxon>
        <taxon>Toxicofera</taxon>
        <taxon>Serpentes</taxon>
        <taxon>Colubroidea</taxon>
        <taxon>Elapidae</taxon>
        <taxon>Hydrophiinae</taxon>
        <taxon>Notechis</taxon>
    </lineage>
</organism>
<evidence type="ECO:0000313" key="8">
    <source>
        <dbReference type="Proteomes" id="UP000504612"/>
    </source>
</evidence>
<proteinExistence type="inferred from homology"/>
<dbReference type="GO" id="GO:0045109">
    <property type="term" value="P:intermediate filament organization"/>
    <property type="evidence" value="ECO:0007669"/>
    <property type="project" value="TreeGrafter"/>
</dbReference>
<dbReference type="InterPro" id="IPR002957">
    <property type="entry name" value="Keratin_I"/>
</dbReference>
<dbReference type="KEGG" id="nss:113424381"/>
<evidence type="ECO:0000256" key="1">
    <source>
        <dbReference type="ARBA" id="ARBA00022744"/>
    </source>
</evidence>
<evidence type="ECO:0000313" key="9">
    <source>
        <dbReference type="RefSeq" id="XP_026541832.1"/>
    </source>
</evidence>
<sequence length="476" mass="51476">MALSVLTSGSSRQISSYSMGGGGGGSVRLSSGVGFSGGSKFAGGYSGGGYSGGGYSGGGYSGGGYSGGGFGGGSLAGGYGAGMGGGFASGSFAGGFGGGFGVGGGDGGLLTGDEKQTMQNLNDRLANYLGKVHALEEANAELEVKIKEWYAKFSTPDTDRDYSKYFNIIEDLRNQICRHTIENAGIVLQVDNARLAADDFKLKYENELFLHQNVESDINGLRRVLDDLTMNKSDLELQIESLNEELLYLKKNHEEELMSFRGITSGDVTVEMDAAPGVDLTKLLNDMRAQYEELADKNRREAEEQFNKQVGALRQEISANVDQLSSSKSEVTELRRTMQGLELELQAQIAMKQSLEGTLAETERNYCDQLGQMQAQISSLEEQLLQIRSDMENQNAEYQQLLGIKTRLEKEIETYHRLLEGEAGGYSTTVYSSGPPMKESTKTRMVKTIVEEMVDGRVVSSQVKSVEEKPSSKLQK</sequence>
<dbReference type="PROSITE" id="PS00226">
    <property type="entry name" value="IF_ROD_1"/>
    <property type="match status" value="1"/>
</dbReference>
<keyword evidence="2 4" id="KW-0403">Intermediate filament</keyword>
<dbReference type="Gene3D" id="1.20.5.500">
    <property type="entry name" value="Single helix bin"/>
    <property type="match status" value="1"/>
</dbReference>
<dbReference type="SMART" id="SM01391">
    <property type="entry name" value="Filament"/>
    <property type="match status" value="1"/>
</dbReference>
<evidence type="ECO:0000256" key="4">
    <source>
        <dbReference type="RuleBase" id="RU000685"/>
    </source>
</evidence>
<protein>
    <submittedName>
        <fullName evidence="9">Keratin, type I cytoskeletal 10-like isoform X1</fullName>
    </submittedName>
</protein>
<dbReference type="PANTHER" id="PTHR23239">
    <property type="entry name" value="INTERMEDIATE FILAMENT"/>
    <property type="match status" value="1"/>
</dbReference>
<feature type="compositionally biased region" description="Polar residues" evidence="6">
    <location>
        <begin position="1"/>
        <end position="14"/>
    </location>
</feature>
<feature type="coiled-coil region" evidence="5">
    <location>
        <begin position="211"/>
        <end position="252"/>
    </location>
</feature>
<evidence type="ECO:0000259" key="7">
    <source>
        <dbReference type="PROSITE" id="PS51842"/>
    </source>
</evidence>
<dbReference type="SUPFAM" id="SSF64593">
    <property type="entry name" value="Intermediate filament protein, coiled coil region"/>
    <property type="match status" value="2"/>
</dbReference>
<dbReference type="GeneID" id="113424381"/>
<dbReference type="Gene3D" id="1.20.5.1160">
    <property type="entry name" value="Vasodilator-stimulated phosphoprotein"/>
    <property type="match status" value="1"/>
</dbReference>
<dbReference type="GO" id="GO:0005882">
    <property type="term" value="C:intermediate filament"/>
    <property type="evidence" value="ECO:0007669"/>
    <property type="project" value="UniProtKB-KW"/>
</dbReference>